<dbReference type="PRINTS" id="PR00344">
    <property type="entry name" value="BCTRLSENSOR"/>
</dbReference>
<dbReference type="SMART" id="SM00065">
    <property type="entry name" value="GAF"/>
    <property type="match status" value="1"/>
</dbReference>
<evidence type="ECO:0000259" key="8">
    <source>
        <dbReference type="PROSITE" id="PS50109"/>
    </source>
</evidence>
<dbReference type="InterPro" id="IPR003594">
    <property type="entry name" value="HATPase_dom"/>
</dbReference>
<evidence type="ECO:0000256" key="1">
    <source>
        <dbReference type="ARBA" id="ARBA00000085"/>
    </source>
</evidence>
<gene>
    <name evidence="9" type="ORF">CXG46_00830</name>
    <name evidence="10" type="ORF">SAMN05192575_102159</name>
</gene>
<dbReference type="InterPro" id="IPR005467">
    <property type="entry name" value="His_kinase_dom"/>
</dbReference>
<dbReference type="InterPro" id="IPR004358">
    <property type="entry name" value="Sig_transdc_His_kin-like_C"/>
</dbReference>
<dbReference type="Gene3D" id="1.10.287.130">
    <property type="match status" value="1"/>
</dbReference>
<dbReference type="EMBL" id="FOKC01000002">
    <property type="protein sequence ID" value="SFA96216.1"/>
    <property type="molecule type" value="Genomic_DNA"/>
</dbReference>
<dbReference type="GO" id="GO:0000155">
    <property type="term" value="F:phosphorelay sensor kinase activity"/>
    <property type="evidence" value="ECO:0007669"/>
    <property type="project" value="InterPro"/>
</dbReference>
<comment type="subcellular location">
    <subcellularLocation>
        <location evidence="2">Cell membrane</location>
    </subcellularLocation>
</comment>
<dbReference type="SUPFAM" id="SSF55874">
    <property type="entry name" value="ATPase domain of HSP90 chaperone/DNA topoisomerase II/histidine kinase"/>
    <property type="match status" value="1"/>
</dbReference>
<evidence type="ECO:0000313" key="12">
    <source>
        <dbReference type="Proteomes" id="UP000233565"/>
    </source>
</evidence>
<evidence type="ECO:0000313" key="9">
    <source>
        <dbReference type="EMBL" id="PKH44139.1"/>
    </source>
</evidence>
<proteinExistence type="predicted"/>
<evidence type="ECO:0000313" key="10">
    <source>
        <dbReference type="EMBL" id="SFA96216.1"/>
    </source>
</evidence>
<dbReference type="Proteomes" id="UP000233565">
    <property type="component" value="Unassembled WGS sequence"/>
</dbReference>
<name>A0A1I0X738_9ACTN</name>
<dbReference type="SMART" id="SM00388">
    <property type="entry name" value="HisKA"/>
    <property type="match status" value="1"/>
</dbReference>
<dbReference type="RefSeq" id="WP_091195953.1">
    <property type="nucleotide sequence ID" value="NZ_FOKC01000002.1"/>
</dbReference>
<dbReference type="SUPFAM" id="SSF47384">
    <property type="entry name" value="Homodimeric domain of signal transducing histidine kinase"/>
    <property type="match status" value="1"/>
</dbReference>
<evidence type="ECO:0000256" key="7">
    <source>
        <dbReference type="ARBA" id="ARBA00023012"/>
    </source>
</evidence>
<dbReference type="InterPro" id="IPR003018">
    <property type="entry name" value="GAF"/>
</dbReference>
<dbReference type="InterPro" id="IPR003661">
    <property type="entry name" value="HisK_dim/P_dom"/>
</dbReference>
<feature type="domain" description="Histidine kinase" evidence="8">
    <location>
        <begin position="185"/>
        <end position="392"/>
    </location>
</feature>
<accession>A0A1I0X738</accession>
<dbReference type="AlphaFoldDB" id="A0A1I0X738"/>
<dbReference type="InterPro" id="IPR029016">
    <property type="entry name" value="GAF-like_dom_sf"/>
</dbReference>
<dbReference type="EC" id="2.7.13.3" evidence="3"/>
<evidence type="ECO:0000256" key="4">
    <source>
        <dbReference type="ARBA" id="ARBA00022553"/>
    </source>
</evidence>
<evidence type="ECO:0000256" key="3">
    <source>
        <dbReference type="ARBA" id="ARBA00012438"/>
    </source>
</evidence>
<comment type="catalytic activity">
    <reaction evidence="1">
        <text>ATP + protein L-histidine = ADP + protein N-phospho-L-histidine.</text>
        <dbReference type="EC" id="2.7.13.3"/>
    </reaction>
</comment>
<reference evidence="9 12" key="2">
    <citation type="submission" date="2017-12" db="EMBL/GenBank/DDBJ databases">
        <title>Pharmacopeia of the Arctic Ocean.</title>
        <authorList>
            <person name="Collins E."/>
            <person name="Ducluzeau A.-L."/>
        </authorList>
    </citation>
    <scope>NUCLEOTIDE SEQUENCE [LARGE SCALE GENOMIC DNA]</scope>
    <source>
        <strain evidence="9 12">DSM 23325</strain>
    </source>
</reference>
<keyword evidence="4" id="KW-0597">Phosphoprotein</keyword>
<dbReference type="STRING" id="748909.SAMN05192575_102159"/>
<keyword evidence="5" id="KW-0808">Transferase</keyword>
<dbReference type="Pfam" id="PF00512">
    <property type="entry name" value="HisKA"/>
    <property type="match status" value="1"/>
</dbReference>
<dbReference type="Proteomes" id="UP000199113">
    <property type="component" value="Unassembled WGS sequence"/>
</dbReference>
<keyword evidence="6 10" id="KW-0418">Kinase</keyword>
<dbReference type="SUPFAM" id="SSF55781">
    <property type="entry name" value="GAF domain-like"/>
    <property type="match status" value="1"/>
</dbReference>
<reference evidence="10" key="1">
    <citation type="submission" date="2016-10" db="EMBL/GenBank/DDBJ databases">
        <authorList>
            <person name="de Groot N.N."/>
        </authorList>
    </citation>
    <scope>NUCLEOTIDE SEQUENCE [LARGE SCALE GENOMIC DNA]</scope>
    <source>
        <strain evidence="10">CGMCC 1.10697</strain>
    </source>
</reference>
<keyword evidence="7" id="KW-0902">Two-component regulatory system</keyword>
<keyword evidence="12" id="KW-1185">Reference proteome</keyword>
<evidence type="ECO:0000256" key="6">
    <source>
        <dbReference type="ARBA" id="ARBA00022777"/>
    </source>
</evidence>
<sequence>MSDEVRDQQRERVLATYDVVGAPARRELDALVELAAQVAGVPFAAINLLSASAQHQVATAGFEGGDSPIESSMCRLVVESDQPIMLEDAGEDVRFAQNPWTTGEIAHVKYYGSHPLRTPAGVVIGTLCVFDNDVHPVTPESAKGLAQLADRVVDVLELELASRLLSAANDRLSTSNDRLSHFAGQVSHDLKNPLTSVSLSLEALELDITEAGQADTVARARRGVDRMNGLIDNLLEFATQGSSPGEDLVDLGVELALALDDLSGHVLPQTVRVMGELPAARGDAAQLRSVLMNLLDNATKFSEDGEPPEIEVDSHPLGRHNRIEVRDRGRGIPVEARERVFAPLARLDKSVAGVGIGLATCRRIVEAHGGSMGVDAREGGGSVFWFELPVVDAS</sequence>
<dbReference type="SMART" id="SM00387">
    <property type="entry name" value="HATPase_c"/>
    <property type="match status" value="1"/>
</dbReference>
<dbReference type="InterPro" id="IPR036097">
    <property type="entry name" value="HisK_dim/P_sf"/>
</dbReference>
<dbReference type="GO" id="GO:0005886">
    <property type="term" value="C:plasma membrane"/>
    <property type="evidence" value="ECO:0007669"/>
    <property type="project" value="UniProtKB-SubCell"/>
</dbReference>
<dbReference type="InterPro" id="IPR050736">
    <property type="entry name" value="Sensor_HK_Regulatory"/>
</dbReference>
<dbReference type="PANTHER" id="PTHR43711">
    <property type="entry name" value="TWO-COMPONENT HISTIDINE KINASE"/>
    <property type="match status" value="1"/>
</dbReference>
<dbReference type="InterPro" id="IPR036890">
    <property type="entry name" value="HATPase_C_sf"/>
</dbReference>
<evidence type="ECO:0000313" key="11">
    <source>
        <dbReference type="Proteomes" id="UP000199113"/>
    </source>
</evidence>
<protein>
    <recommendedName>
        <fullName evidence="3">histidine kinase</fullName>
        <ecNumber evidence="3">2.7.13.3</ecNumber>
    </recommendedName>
</protein>
<dbReference type="Pfam" id="PF02518">
    <property type="entry name" value="HATPase_c"/>
    <property type="match status" value="1"/>
</dbReference>
<organism evidence="10 11">
    <name type="scientific">Nocardioides alpinus</name>
    <dbReference type="NCBI Taxonomy" id="748909"/>
    <lineage>
        <taxon>Bacteria</taxon>
        <taxon>Bacillati</taxon>
        <taxon>Actinomycetota</taxon>
        <taxon>Actinomycetes</taxon>
        <taxon>Propionibacteriales</taxon>
        <taxon>Nocardioidaceae</taxon>
        <taxon>Nocardioides</taxon>
    </lineage>
</organism>
<dbReference type="Gene3D" id="3.30.565.10">
    <property type="entry name" value="Histidine kinase-like ATPase, C-terminal domain"/>
    <property type="match status" value="1"/>
</dbReference>
<evidence type="ECO:0000256" key="2">
    <source>
        <dbReference type="ARBA" id="ARBA00004236"/>
    </source>
</evidence>
<dbReference type="EMBL" id="PJBV01000010">
    <property type="protein sequence ID" value="PKH44139.1"/>
    <property type="molecule type" value="Genomic_DNA"/>
</dbReference>
<dbReference type="Gene3D" id="3.30.450.40">
    <property type="match status" value="1"/>
</dbReference>
<dbReference type="CDD" id="cd00082">
    <property type="entry name" value="HisKA"/>
    <property type="match status" value="1"/>
</dbReference>
<dbReference type="PROSITE" id="PS50109">
    <property type="entry name" value="HIS_KIN"/>
    <property type="match status" value="1"/>
</dbReference>
<dbReference type="PANTHER" id="PTHR43711:SF1">
    <property type="entry name" value="HISTIDINE KINASE 1"/>
    <property type="match status" value="1"/>
</dbReference>
<evidence type="ECO:0000256" key="5">
    <source>
        <dbReference type="ARBA" id="ARBA00022679"/>
    </source>
</evidence>
<dbReference type="Pfam" id="PF01590">
    <property type="entry name" value="GAF"/>
    <property type="match status" value="1"/>
</dbReference>